<keyword evidence="1" id="KW-0812">Transmembrane</keyword>
<keyword evidence="3" id="KW-1185">Reference proteome</keyword>
<dbReference type="Proteomes" id="UP000198336">
    <property type="component" value="Unassembled WGS sequence"/>
</dbReference>
<dbReference type="EMBL" id="MUHA01000025">
    <property type="protein sequence ID" value="OXA97537.1"/>
    <property type="molecule type" value="Genomic_DNA"/>
</dbReference>
<comment type="caution">
    <text evidence="2">The sequence shown here is derived from an EMBL/GenBank/DDBJ whole genome shotgun (WGS) entry which is preliminary data.</text>
</comment>
<name>A0A226HTD2_9FLAO</name>
<evidence type="ECO:0000313" key="3">
    <source>
        <dbReference type="Proteomes" id="UP000198336"/>
    </source>
</evidence>
<keyword evidence="1" id="KW-1133">Transmembrane helix</keyword>
<evidence type="ECO:0000313" key="2">
    <source>
        <dbReference type="EMBL" id="OXA97537.1"/>
    </source>
</evidence>
<dbReference type="AlphaFoldDB" id="A0A226HTD2"/>
<organism evidence="2 3">
    <name type="scientific">Flavobacterium oncorhynchi</name>
    <dbReference type="NCBI Taxonomy" id="728056"/>
    <lineage>
        <taxon>Bacteria</taxon>
        <taxon>Pseudomonadati</taxon>
        <taxon>Bacteroidota</taxon>
        <taxon>Flavobacteriia</taxon>
        <taxon>Flavobacteriales</taxon>
        <taxon>Flavobacteriaceae</taxon>
        <taxon>Flavobacterium</taxon>
    </lineage>
</organism>
<proteinExistence type="predicted"/>
<reference evidence="2 3" key="1">
    <citation type="submission" date="2016-11" db="EMBL/GenBank/DDBJ databases">
        <title>Whole genomes of Flavobacteriaceae.</title>
        <authorList>
            <person name="Stine C."/>
            <person name="Li C."/>
            <person name="Tadesse D."/>
        </authorList>
    </citation>
    <scope>NUCLEOTIDE SEQUENCE [LARGE SCALE GENOMIC DNA]</scope>
    <source>
        <strain evidence="2 3">CCUG 59446</strain>
    </source>
</reference>
<protein>
    <submittedName>
        <fullName evidence="2">Uncharacterized protein</fullName>
    </submittedName>
</protein>
<gene>
    <name evidence="2" type="ORF">B0A75_16380</name>
</gene>
<keyword evidence="1" id="KW-0472">Membrane</keyword>
<sequence length="71" mass="8472">MDLVEIVINLLNLDDKSNLFKIHFEKFTDKYEYTGERIKSFILFIILVLSFLALIIFVLFLIYTILLKLRS</sequence>
<accession>A0A226HTD2</accession>
<feature type="transmembrane region" description="Helical" evidence="1">
    <location>
        <begin position="41"/>
        <end position="66"/>
    </location>
</feature>
<evidence type="ECO:0000256" key="1">
    <source>
        <dbReference type="SAM" id="Phobius"/>
    </source>
</evidence>